<accession>A0A5E8BJP1</accession>
<comment type="similarity">
    <text evidence="3">Belongs to the peptidase M24 family.</text>
</comment>
<evidence type="ECO:0000256" key="8">
    <source>
        <dbReference type="ARBA" id="ARBA00023049"/>
    </source>
</evidence>
<dbReference type="SUPFAM" id="SSF55920">
    <property type="entry name" value="Creatinase/aminopeptidase"/>
    <property type="match status" value="1"/>
</dbReference>
<dbReference type="GO" id="GO:0008237">
    <property type="term" value="F:metallopeptidase activity"/>
    <property type="evidence" value="ECO:0007669"/>
    <property type="project" value="UniProtKB-KW"/>
</dbReference>
<keyword evidence="8" id="KW-0482">Metalloprotease</keyword>
<dbReference type="PANTHER" id="PTHR10804">
    <property type="entry name" value="PROTEASE FAMILY M24 METHIONYL AMINOPEPTIDASE, AMINOPEPTIDASE P"/>
    <property type="match status" value="1"/>
</dbReference>
<evidence type="ECO:0000256" key="4">
    <source>
        <dbReference type="ARBA" id="ARBA00022490"/>
    </source>
</evidence>
<evidence type="ECO:0000256" key="5">
    <source>
        <dbReference type="ARBA" id="ARBA00022670"/>
    </source>
</evidence>
<dbReference type="OrthoDB" id="5876363at2759"/>
<sequence length="571" mass="61923">MDLVSTNQQQQLIAQQSNEWTEEQQILLGQKNILSEDVLRKYNLAGQLAQTGLAYVETLLLESLNEDIDSNTNSGMSVGEISRAGTRFLQSLIQGISSIQKKEEGEERGLAHPVRIEKAGFVDGVAPDHGDSFQGGFLSDNDIVKVVIGVHIDGYTAEVAHTVVVKDYAKYKASHEDKQQEMPVQGRPADAVCAAYLASEALVALLGLTVSVNGTDSQALLGGAGEVTGRHIRKLVETVAKAFKVQVVPGSRVRRIRRFLAGQDNIVVEQDLDRKCVEWDEENQELEQELEVSAAAASAVTEKSEEQKSIESKYQAFIESRDMKDDGVRVLPGEVWLVDIQMAGGPQSPKGRIVRRTFQGYDESGIIPPPTIYSRDVSVKYDLRLANARALLGQVNSNASVFPFTLSQVVLTPSKSSAAENSNAVKIIPAELRAAKLGVKELVNHHMFVPHPISVAVWEPASLTISSSKGAKDDSLPVAREMSTVVLVPASVHPEGHGEVLRLTGGSVTGQPAYVHSKYQIEDADILKLLELVQDNRFGIRVRTVQPASEKEALAVVGAANAPAQDDDAME</sequence>
<feature type="coiled-coil region" evidence="13">
    <location>
        <begin position="269"/>
        <end position="303"/>
    </location>
</feature>
<keyword evidence="4" id="KW-0963">Cytoplasm</keyword>
<evidence type="ECO:0000256" key="6">
    <source>
        <dbReference type="ARBA" id="ARBA00022723"/>
    </source>
</evidence>
<comment type="function">
    <text evidence="12">Probable metalloprotease involved in proper assembly of pre-ribosomal particles during the biogenesis of the 60S ribosomal subunit. Accompanies the pre-60S particles to the cytoplasm.</text>
</comment>
<dbReference type="Gene3D" id="3.90.230.10">
    <property type="entry name" value="Creatinase/methionine aminopeptidase superfamily"/>
    <property type="match status" value="1"/>
</dbReference>
<organism evidence="14 15">
    <name type="scientific">Magnusiomyces paraingens</name>
    <dbReference type="NCBI Taxonomy" id="2606893"/>
    <lineage>
        <taxon>Eukaryota</taxon>
        <taxon>Fungi</taxon>
        <taxon>Dikarya</taxon>
        <taxon>Ascomycota</taxon>
        <taxon>Saccharomycotina</taxon>
        <taxon>Dipodascomycetes</taxon>
        <taxon>Dipodascales</taxon>
        <taxon>Dipodascaceae</taxon>
        <taxon>Magnusiomyces</taxon>
    </lineage>
</organism>
<dbReference type="GO" id="GO:0005634">
    <property type="term" value="C:nucleus"/>
    <property type="evidence" value="ECO:0007669"/>
    <property type="project" value="UniProtKB-SubCell"/>
</dbReference>
<protein>
    <recommendedName>
        <fullName evidence="10">Probable metalloprotease ARX1</fullName>
    </recommendedName>
    <alternativeName>
        <fullName evidence="11">Associated with ribosomal export complex protein 1</fullName>
    </alternativeName>
</protein>
<reference evidence="14 15" key="1">
    <citation type="submission" date="2019-09" db="EMBL/GenBank/DDBJ databases">
        <authorList>
            <person name="Brejova B."/>
        </authorList>
    </citation>
    <scope>NUCLEOTIDE SEQUENCE [LARGE SCALE GENOMIC DNA]</scope>
</reference>
<dbReference type="Proteomes" id="UP000398389">
    <property type="component" value="Unassembled WGS sequence"/>
</dbReference>
<evidence type="ECO:0000256" key="9">
    <source>
        <dbReference type="ARBA" id="ARBA00023242"/>
    </source>
</evidence>
<evidence type="ECO:0000256" key="7">
    <source>
        <dbReference type="ARBA" id="ARBA00022801"/>
    </source>
</evidence>
<dbReference type="GO" id="GO:0006508">
    <property type="term" value="P:proteolysis"/>
    <property type="evidence" value="ECO:0007669"/>
    <property type="project" value="UniProtKB-KW"/>
</dbReference>
<keyword evidence="15" id="KW-1185">Reference proteome</keyword>
<evidence type="ECO:0000256" key="10">
    <source>
        <dbReference type="ARBA" id="ARBA00026155"/>
    </source>
</evidence>
<dbReference type="Gene3D" id="1.10.10.10">
    <property type="entry name" value="Winged helix-like DNA-binding domain superfamily/Winged helix DNA-binding domain"/>
    <property type="match status" value="1"/>
</dbReference>
<evidence type="ECO:0000256" key="11">
    <source>
        <dbReference type="ARBA" id="ARBA00033475"/>
    </source>
</evidence>
<dbReference type="GeneID" id="43581925"/>
<proteinExistence type="inferred from homology"/>
<evidence type="ECO:0000256" key="1">
    <source>
        <dbReference type="ARBA" id="ARBA00004123"/>
    </source>
</evidence>
<dbReference type="RefSeq" id="XP_031853716.1">
    <property type="nucleotide sequence ID" value="XM_031997825.1"/>
</dbReference>
<gene>
    <name evidence="14" type="ORF">SAPINGB_P003107</name>
</gene>
<evidence type="ECO:0000256" key="12">
    <source>
        <dbReference type="ARBA" id="ARBA00034680"/>
    </source>
</evidence>
<dbReference type="InterPro" id="IPR036388">
    <property type="entry name" value="WH-like_DNA-bd_sf"/>
</dbReference>
<dbReference type="AlphaFoldDB" id="A0A5E8BJP1"/>
<keyword evidence="13" id="KW-0175">Coiled coil</keyword>
<evidence type="ECO:0000313" key="14">
    <source>
        <dbReference type="EMBL" id="VVT51471.1"/>
    </source>
</evidence>
<keyword evidence="6" id="KW-0479">Metal-binding</keyword>
<dbReference type="EMBL" id="CABVLU010000002">
    <property type="protein sequence ID" value="VVT51471.1"/>
    <property type="molecule type" value="Genomic_DNA"/>
</dbReference>
<dbReference type="InterPro" id="IPR036005">
    <property type="entry name" value="Creatinase/aminopeptidase-like"/>
</dbReference>
<name>A0A5E8BJP1_9ASCO</name>
<evidence type="ECO:0000313" key="15">
    <source>
        <dbReference type="Proteomes" id="UP000398389"/>
    </source>
</evidence>
<dbReference type="InterPro" id="IPR047113">
    <property type="entry name" value="PA2G4/ARX1"/>
</dbReference>
<evidence type="ECO:0000256" key="13">
    <source>
        <dbReference type="SAM" id="Coils"/>
    </source>
</evidence>
<keyword evidence="7" id="KW-0378">Hydrolase</keyword>
<evidence type="ECO:0000256" key="2">
    <source>
        <dbReference type="ARBA" id="ARBA00004496"/>
    </source>
</evidence>
<keyword evidence="5" id="KW-0645">Protease</keyword>
<comment type="subcellular location">
    <subcellularLocation>
        <location evidence="2">Cytoplasm</location>
    </subcellularLocation>
    <subcellularLocation>
        <location evidence="1">Nucleus</location>
    </subcellularLocation>
</comment>
<dbReference type="PANTHER" id="PTHR10804:SF102">
    <property type="entry name" value="METALLOPROTEASE ARX1-RELATED"/>
    <property type="match status" value="1"/>
</dbReference>
<keyword evidence="9" id="KW-0539">Nucleus</keyword>
<evidence type="ECO:0000256" key="3">
    <source>
        <dbReference type="ARBA" id="ARBA00007319"/>
    </source>
</evidence>
<dbReference type="GO" id="GO:0046872">
    <property type="term" value="F:metal ion binding"/>
    <property type="evidence" value="ECO:0007669"/>
    <property type="project" value="UniProtKB-KW"/>
</dbReference>
<dbReference type="GO" id="GO:0005737">
    <property type="term" value="C:cytoplasm"/>
    <property type="evidence" value="ECO:0007669"/>
    <property type="project" value="UniProtKB-SubCell"/>
</dbReference>